<evidence type="ECO:0000313" key="1">
    <source>
        <dbReference type="EMBL" id="AXR70551.1"/>
    </source>
</evidence>
<dbReference type="EMBL" id="MF687363">
    <property type="protein sequence ID" value="AXR70551.1"/>
    <property type="molecule type" value="Genomic_DNA"/>
</dbReference>
<protein>
    <submittedName>
        <fullName evidence="1">Glycosyl transferase</fullName>
    </submittedName>
</protein>
<dbReference type="AlphaFoldDB" id="A0A346NTF8"/>
<reference evidence="1" key="1">
    <citation type="journal article" date="2018" name="Front. Microbiol.">
        <title>Establishment of a Molecular Serotyping Scheme and a Multiplexed Luminex-Based Array for Enterobacter aerogenes.</title>
        <authorList>
            <person name="Guo X."/>
            <person name="Wang M."/>
            <person name="Wang L."/>
            <person name="Wang Y."/>
            <person name="Chen T."/>
            <person name="Wu P."/>
            <person name="Chen M."/>
            <person name="Liu B."/>
            <person name="Feng L."/>
        </authorList>
    </citation>
    <scope>NUCLEOTIDE SEQUENCE</scope>
    <source>
        <strain evidence="1">33850</strain>
    </source>
</reference>
<keyword evidence="1" id="KW-0808">Transferase</keyword>
<name>A0A346NTF8_KLEAE</name>
<dbReference type="GO" id="GO:0016740">
    <property type="term" value="F:transferase activity"/>
    <property type="evidence" value="ECO:0007669"/>
    <property type="project" value="UniProtKB-KW"/>
</dbReference>
<accession>A0A346NTF8</accession>
<sequence>MKMIAILIILYDKEISESATVSSLLKSGLIGAKVVLHNNGPCEISISGEQQKTFEASGNDFVLVNCISNEPLSVVYNDFVRDNSHCDVFSFFDDDSTIPEKYSTIIGEKGGEIELPKIMSRIDNKIYYPLVDEVVFNEDGLIFGGNIFSIGSGLTLTKGVVAKFIKNKMDLFDEHYALYGVDFSFFRRLHALQVKGEVFSISSSFTLLHSLSKIESVQSKFRHNERLIDFALTVRHYPSTRLYLAFIKKIILCLFKLNVNDCVLLLKTFLMGTHPRCAKYK</sequence>
<organism evidence="1">
    <name type="scientific">Klebsiella aerogenes</name>
    <name type="common">Enterobacter aerogenes</name>
    <dbReference type="NCBI Taxonomy" id="548"/>
    <lineage>
        <taxon>Bacteria</taxon>
        <taxon>Pseudomonadati</taxon>
        <taxon>Pseudomonadota</taxon>
        <taxon>Gammaproteobacteria</taxon>
        <taxon>Enterobacterales</taxon>
        <taxon>Enterobacteriaceae</taxon>
        <taxon>Klebsiella/Raoultella group</taxon>
        <taxon>Klebsiella</taxon>
    </lineage>
</organism>
<proteinExistence type="predicted"/>